<dbReference type="AlphaFoldDB" id="A0A7Z6RAU2"/>
<dbReference type="Proteomes" id="UP000256718">
    <property type="component" value="Unassembled WGS sequence"/>
</dbReference>
<name>A0A7Z6RAU2_STRAG</name>
<feature type="non-terminal residue" evidence="2">
    <location>
        <position position="171"/>
    </location>
</feature>
<comment type="caution">
    <text evidence="2">The sequence shown here is derived from an EMBL/GenBank/DDBJ whole genome shotgun (WGS) entry which is preliminary data.</text>
</comment>
<feature type="domain" description="Gfo/Idh/MocA-like oxidoreductase N-terminal" evidence="1">
    <location>
        <begin position="2"/>
        <end position="118"/>
    </location>
</feature>
<dbReference type="Pfam" id="PF01408">
    <property type="entry name" value="GFO_IDH_MocA"/>
    <property type="match status" value="1"/>
</dbReference>
<dbReference type="SUPFAM" id="SSF51735">
    <property type="entry name" value="NAD(P)-binding Rossmann-fold domains"/>
    <property type="match status" value="1"/>
</dbReference>
<dbReference type="EMBL" id="QHGZ01000202">
    <property type="protein sequence ID" value="RDY79087.1"/>
    <property type="molecule type" value="Genomic_DNA"/>
</dbReference>
<sequence>MKLAVLGTGMIVKEVLPVLQKIDGIDLVAILSTVRSLETAKDLAKEYNMSLATSEYKAVLDNEEIDTVYIGLPNHLHFDYAKEALLAGKHVICEKPFTLEASQLEELVSIANTRQLILLEAITNQYLPNFDLVKEHLSNLGDIKIVECNYSQYSSRYDAFKRGEVAPAFNP</sequence>
<dbReference type="Gene3D" id="3.40.50.720">
    <property type="entry name" value="NAD(P)-binding Rossmann-like Domain"/>
    <property type="match status" value="1"/>
</dbReference>
<dbReference type="InterPro" id="IPR000683">
    <property type="entry name" value="Gfo/Idh/MocA-like_OxRdtase_N"/>
</dbReference>
<dbReference type="InterPro" id="IPR036291">
    <property type="entry name" value="NAD(P)-bd_dom_sf"/>
</dbReference>
<evidence type="ECO:0000259" key="1">
    <source>
        <dbReference type="Pfam" id="PF01408"/>
    </source>
</evidence>
<proteinExistence type="predicted"/>
<reference evidence="2 3" key="1">
    <citation type="journal article" date="2018" name="Emerg. Microbes Infect.">
        <title>Phenotypic and molecular analysis of nontypeable Group B streptococci: identification of cps2a and hybrid cps2a/cps5 Group B streptococcal capsule gene clusters.</title>
        <authorList>
            <person name="Alhhazmi A."/>
            <person name="Tyrrell G.J."/>
        </authorList>
    </citation>
    <scope>NUCLEOTIDE SEQUENCE [LARGE SCALE GENOMIC DNA]</scope>
    <source>
        <strain evidence="2 3">PLGBS17</strain>
    </source>
</reference>
<evidence type="ECO:0000313" key="2">
    <source>
        <dbReference type="EMBL" id="RDY79087.1"/>
    </source>
</evidence>
<accession>A0A7Z6RAU2</accession>
<evidence type="ECO:0000313" key="3">
    <source>
        <dbReference type="Proteomes" id="UP000256718"/>
    </source>
</evidence>
<dbReference type="PANTHER" id="PTHR43054:SF1">
    <property type="entry name" value="SCYLLO-INOSITOL 2-DEHYDROGENASE (NADP(+)) IOLU"/>
    <property type="match status" value="1"/>
</dbReference>
<dbReference type="GO" id="GO:0000166">
    <property type="term" value="F:nucleotide binding"/>
    <property type="evidence" value="ECO:0007669"/>
    <property type="project" value="InterPro"/>
</dbReference>
<protein>
    <submittedName>
        <fullName evidence="2">NAD(P)-dependent oxidoreductase</fullName>
    </submittedName>
</protein>
<dbReference type="RefSeq" id="WP_195912856.1">
    <property type="nucleotide sequence ID" value="NZ_QHGZ01000202.1"/>
</dbReference>
<organism evidence="2 3">
    <name type="scientific">Streptococcus agalactiae</name>
    <dbReference type="NCBI Taxonomy" id="1311"/>
    <lineage>
        <taxon>Bacteria</taxon>
        <taxon>Bacillati</taxon>
        <taxon>Bacillota</taxon>
        <taxon>Bacilli</taxon>
        <taxon>Lactobacillales</taxon>
        <taxon>Streptococcaceae</taxon>
        <taxon>Streptococcus</taxon>
    </lineage>
</organism>
<gene>
    <name evidence="2" type="ORF">C4618_09565</name>
</gene>
<dbReference type="PANTHER" id="PTHR43054">
    <property type="match status" value="1"/>
</dbReference>
<dbReference type="Gene3D" id="3.30.360.10">
    <property type="entry name" value="Dihydrodipicolinate Reductase, domain 2"/>
    <property type="match status" value="1"/>
</dbReference>